<dbReference type="KEGG" id="ddn:DND132_2407"/>
<dbReference type="AlphaFoldDB" id="F0JC37"/>
<dbReference type="InterPro" id="IPR025251">
    <property type="entry name" value="DUF4213"/>
</dbReference>
<dbReference type="Gene3D" id="3.30.390.100">
    <property type="match status" value="1"/>
</dbReference>
<sequence length="281" mass="29832">MQPESNKTTGILAETITSIKAALGPRLDDIAVERVVVGIFFTGVKLTNGQGGLCFTPIKTIPEAVCCPSSARAMPNSGNLAGTPAAKIIDHMFSGNAMRRAIGIAVMNALSNTIWADRAPGDYVIRHNADPLDNYAYPEGGKAVVVGALVPYLKMLKQGNRDFSILEKDIRTLKPDEMDHFVPAEHAMEKVAEADLLIITGTTLINDTLEDLLATAKPSADVIVVGPTASMLPEAFFSRGVNAIGGVMATDPDRLLEVLGEGGSGYHFFGKSADRVVINKP</sequence>
<dbReference type="STRING" id="641491.DND132_2407"/>
<feature type="domain" description="DUF4213" evidence="2">
    <location>
        <begin position="22"/>
        <end position="111"/>
    </location>
</feature>
<evidence type="ECO:0000313" key="3">
    <source>
        <dbReference type="EMBL" id="EGB15610.1"/>
    </source>
</evidence>
<evidence type="ECO:0008006" key="5">
    <source>
        <dbReference type="Google" id="ProtNLM"/>
    </source>
</evidence>
<name>F0JC37_9BACT</name>
<evidence type="ECO:0000259" key="1">
    <source>
        <dbReference type="Pfam" id="PF04016"/>
    </source>
</evidence>
<organism evidence="3 4">
    <name type="scientific">Pseudodesulfovibrio mercurii</name>
    <dbReference type="NCBI Taxonomy" id="641491"/>
    <lineage>
        <taxon>Bacteria</taxon>
        <taxon>Pseudomonadati</taxon>
        <taxon>Thermodesulfobacteriota</taxon>
        <taxon>Desulfovibrionia</taxon>
        <taxon>Desulfovibrionales</taxon>
        <taxon>Desulfovibrionaceae</taxon>
    </lineage>
</organism>
<dbReference type="EMBL" id="CP003220">
    <property type="protein sequence ID" value="EGB15610.1"/>
    <property type="molecule type" value="Genomic_DNA"/>
</dbReference>
<dbReference type="Proteomes" id="UP000007845">
    <property type="component" value="Chromosome"/>
</dbReference>
<dbReference type="Gene3D" id="3.40.50.11590">
    <property type="match status" value="1"/>
</dbReference>
<dbReference type="OrthoDB" id="252759at2"/>
<dbReference type="SUPFAM" id="SSF159713">
    <property type="entry name" value="Dhaf3308-like"/>
    <property type="match status" value="1"/>
</dbReference>
<dbReference type="eggNOG" id="COG2014">
    <property type="taxonomic scope" value="Bacteria"/>
</dbReference>
<evidence type="ECO:0000259" key="2">
    <source>
        <dbReference type="Pfam" id="PF13938"/>
    </source>
</evidence>
<accession>F0JC37</accession>
<reference evidence="3 4" key="1">
    <citation type="journal article" date="2011" name="J. Bacteriol.">
        <title>Genome sequence of the mercury-methylating strain Desulfovibrio desulfuricans ND132.</title>
        <authorList>
            <person name="Brown S.D."/>
            <person name="Gilmour C.C."/>
            <person name="Kucken A.M."/>
            <person name="Wall J.D."/>
            <person name="Elias D.A."/>
            <person name="Brandt C.C."/>
            <person name="Podar M."/>
            <person name="Chertkov O."/>
            <person name="Held B."/>
            <person name="Bruce D.C."/>
            <person name="Detter J.C."/>
            <person name="Tapia R."/>
            <person name="Han C.S."/>
            <person name="Goodwin L.A."/>
            <person name="Cheng J.F."/>
            <person name="Pitluck S."/>
            <person name="Woyke T."/>
            <person name="Mikhailova N."/>
            <person name="Ivanova N.N."/>
            <person name="Han J."/>
            <person name="Lucas S."/>
            <person name="Lapidus A.L."/>
            <person name="Land M.L."/>
            <person name="Hauser L.J."/>
            <person name="Palumbo A.V."/>
        </authorList>
    </citation>
    <scope>NUCLEOTIDE SEQUENCE [LARGE SCALE GENOMIC DNA]</scope>
    <source>
        <strain evidence="3 4">ND132</strain>
    </source>
</reference>
<dbReference type="Pfam" id="PF13938">
    <property type="entry name" value="DUF4213"/>
    <property type="match status" value="1"/>
</dbReference>
<evidence type="ECO:0000313" key="4">
    <source>
        <dbReference type="Proteomes" id="UP000007845"/>
    </source>
</evidence>
<feature type="domain" description="Putative heavy-metal chelation" evidence="1">
    <location>
        <begin position="131"/>
        <end position="277"/>
    </location>
</feature>
<protein>
    <recommendedName>
        <fullName evidence="5">Fis family transcriptional regulator</fullName>
    </recommendedName>
</protein>
<dbReference type="HOGENOM" id="CLU_076326_1_0_7"/>
<dbReference type="RefSeq" id="WP_014323036.1">
    <property type="nucleotide sequence ID" value="NC_016803.1"/>
</dbReference>
<gene>
    <name evidence="3" type="ORF">DND132_2407</name>
</gene>
<proteinExistence type="predicted"/>
<keyword evidence="4" id="KW-1185">Reference proteome</keyword>
<dbReference type="InterPro" id="IPR007161">
    <property type="entry name" value="DUF364"/>
</dbReference>
<dbReference type="SMR" id="F0JC37"/>
<dbReference type="Pfam" id="PF04016">
    <property type="entry name" value="DUF364"/>
    <property type="match status" value="1"/>
</dbReference>